<gene>
    <name evidence="1" type="ORF">DAEQUDRAFT_420351</name>
</gene>
<dbReference type="Proteomes" id="UP000076727">
    <property type="component" value="Unassembled WGS sequence"/>
</dbReference>
<organism evidence="1 2">
    <name type="scientific">Daedalea quercina L-15889</name>
    <dbReference type="NCBI Taxonomy" id="1314783"/>
    <lineage>
        <taxon>Eukaryota</taxon>
        <taxon>Fungi</taxon>
        <taxon>Dikarya</taxon>
        <taxon>Basidiomycota</taxon>
        <taxon>Agaricomycotina</taxon>
        <taxon>Agaricomycetes</taxon>
        <taxon>Polyporales</taxon>
        <taxon>Fomitopsis</taxon>
    </lineage>
</organism>
<proteinExistence type="predicted"/>
<evidence type="ECO:0000313" key="1">
    <source>
        <dbReference type="EMBL" id="KZT73598.1"/>
    </source>
</evidence>
<sequence>MMSAILYREDASRPRRSLPPPCRASCLSFCSRLVYLRLCHGNLLPGLLQTRKSELEARESCGRSFNVLITCVTGHAILSVVELSDAVDPEKGQLKVEGPLAPRAAFFIEEDPTTQSAVLRMLNILVMFSFLSVALLKSTRTCKCDGHPISTSDPRQ</sequence>
<keyword evidence="2" id="KW-1185">Reference proteome</keyword>
<name>A0A165TL21_9APHY</name>
<dbReference type="AlphaFoldDB" id="A0A165TL21"/>
<evidence type="ECO:0000313" key="2">
    <source>
        <dbReference type="Proteomes" id="UP000076727"/>
    </source>
</evidence>
<protein>
    <submittedName>
        <fullName evidence="1">Uncharacterized protein</fullName>
    </submittedName>
</protein>
<accession>A0A165TL21</accession>
<dbReference type="EMBL" id="KV429036">
    <property type="protein sequence ID" value="KZT73598.1"/>
    <property type="molecule type" value="Genomic_DNA"/>
</dbReference>
<reference evidence="1 2" key="1">
    <citation type="journal article" date="2016" name="Mol. Biol. Evol.">
        <title>Comparative Genomics of Early-Diverging Mushroom-Forming Fungi Provides Insights into the Origins of Lignocellulose Decay Capabilities.</title>
        <authorList>
            <person name="Nagy L.G."/>
            <person name="Riley R."/>
            <person name="Tritt A."/>
            <person name="Adam C."/>
            <person name="Daum C."/>
            <person name="Floudas D."/>
            <person name="Sun H."/>
            <person name="Yadav J.S."/>
            <person name="Pangilinan J."/>
            <person name="Larsson K.H."/>
            <person name="Matsuura K."/>
            <person name="Barry K."/>
            <person name="Labutti K."/>
            <person name="Kuo R."/>
            <person name="Ohm R.A."/>
            <person name="Bhattacharya S.S."/>
            <person name="Shirouzu T."/>
            <person name="Yoshinaga Y."/>
            <person name="Martin F.M."/>
            <person name="Grigoriev I.V."/>
            <person name="Hibbett D.S."/>
        </authorList>
    </citation>
    <scope>NUCLEOTIDE SEQUENCE [LARGE SCALE GENOMIC DNA]</scope>
    <source>
        <strain evidence="1 2">L-15889</strain>
    </source>
</reference>